<dbReference type="Pfam" id="PF03848">
    <property type="entry name" value="TehB"/>
    <property type="match status" value="1"/>
</dbReference>
<dbReference type="SUPFAM" id="SSF53335">
    <property type="entry name" value="S-adenosyl-L-methionine-dependent methyltransferases"/>
    <property type="match status" value="1"/>
</dbReference>
<dbReference type="PANTHER" id="PTHR43861">
    <property type="entry name" value="TRANS-ACONITATE 2-METHYLTRANSFERASE-RELATED"/>
    <property type="match status" value="1"/>
</dbReference>
<reference evidence="3 4" key="1">
    <citation type="submission" date="2020-08" db="EMBL/GenBank/DDBJ databases">
        <title>Bridging the membrane lipid divide: bacteria of the FCB group superphylum have the potential to synthesize archaeal ether lipids.</title>
        <authorList>
            <person name="Villanueva L."/>
            <person name="Von Meijenfeldt F.A.B."/>
            <person name="Westbye A.B."/>
            <person name="Yadav S."/>
            <person name="Hopmans E.C."/>
            <person name="Dutilh B.E."/>
            <person name="Sinninghe Damste J.S."/>
        </authorList>
    </citation>
    <scope>NUCLEOTIDE SEQUENCE [LARGE SCALE GENOMIC DNA]</scope>
    <source>
        <strain evidence="3">NIOZ-UU17</strain>
    </source>
</reference>
<keyword evidence="3" id="KW-0489">Methyltransferase</keyword>
<dbReference type="Gene3D" id="3.40.50.150">
    <property type="entry name" value="Vaccinia Virus protein VP39"/>
    <property type="match status" value="1"/>
</dbReference>
<accession>A0A8J6TTM9</accession>
<evidence type="ECO:0000259" key="2">
    <source>
        <dbReference type="Pfam" id="PF03848"/>
    </source>
</evidence>
<dbReference type="GO" id="GO:0008168">
    <property type="term" value="F:methyltransferase activity"/>
    <property type="evidence" value="ECO:0007669"/>
    <property type="project" value="UniProtKB-KW"/>
</dbReference>
<evidence type="ECO:0000256" key="1">
    <source>
        <dbReference type="ARBA" id="ARBA00022679"/>
    </source>
</evidence>
<dbReference type="AlphaFoldDB" id="A0A8J6TTM9"/>
<evidence type="ECO:0000313" key="3">
    <source>
        <dbReference type="EMBL" id="MBC8433580.1"/>
    </source>
</evidence>
<dbReference type="InterPro" id="IPR029063">
    <property type="entry name" value="SAM-dependent_MTases_sf"/>
</dbReference>
<organism evidence="3 4">
    <name type="scientific">Candidatus Desulfatibia vada</name>
    <dbReference type="NCBI Taxonomy" id="2841696"/>
    <lineage>
        <taxon>Bacteria</taxon>
        <taxon>Pseudomonadati</taxon>
        <taxon>Thermodesulfobacteriota</taxon>
        <taxon>Desulfobacteria</taxon>
        <taxon>Desulfobacterales</taxon>
        <taxon>Desulfobacterales incertae sedis</taxon>
        <taxon>Candidatus Desulfatibia</taxon>
    </lineage>
</organism>
<protein>
    <submittedName>
        <fullName evidence="3">Methyltransferase domain-containing protein</fullName>
    </submittedName>
</protein>
<gene>
    <name evidence="3" type="ORF">H8D96_16860</name>
</gene>
<dbReference type="GO" id="GO:0032259">
    <property type="term" value="P:methylation"/>
    <property type="evidence" value="ECO:0007669"/>
    <property type="project" value="UniProtKB-KW"/>
</dbReference>
<dbReference type="CDD" id="cd02440">
    <property type="entry name" value="AdoMet_MTases"/>
    <property type="match status" value="1"/>
</dbReference>
<sequence>MKQDRIKWNEKYLKETYPLEPAGIVKEYHHLAPKGRVLDLGAGNGRNALFLAKQGFDVIAVDVSDVAITGLSGVHPRLHPLCHDLDDYDIPKENFSLILNVRFLNRRLFPHICEGLIPGGLLIFETFINTPEKDCSQPSCRDHLLLENELLHAFLAFKIHFYQEKTHHRHKEYAYMASLVATKQ</sequence>
<evidence type="ECO:0000313" key="4">
    <source>
        <dbReference type="Proteomes" id="UP000605201"/>
    </source>
</evidence>
<name>A0A8J6TTM9_9BACT</name>
<keyword evidence="1" id="KW-0808">Transferase</keyword>
<proteinExistence type="predicted"/>
<comment type="caution">
    <text evidence="3">The sequence shown here is derived from an EMBL/GenBank/DDBJ whole genome shotgun (WGS) entry which is preliminary data.</text>
</comment>
<feature type="domain" description="Tellurite resistance methyltransferase TehB-like" evidence="2">
    <location>
        <begin position="10"/>
        <end position="171"/>
    </location>
</feature>
<dbReference type="PANTHER" id="PTHR43861:SF3">
    <property type="entry name" value="PUTATIVE (AFU_ORTHOLOGUE AFUA_2G14390)-RELATED"/>
    <property type="match status" value="1"/>
</dbReference>
<dbReference type="Proteomes" id="UP000605201">
    <property type="component" value="Unassembled WGS sequence"/>
</dbReference>
<dbReference type="EMBL" id="JACNIG010000310">
    <property type="protein sequence ID" value="MBC8433580.1"/>
    <property type="molecule type" value="Genomic_DNA"/>
</dbReference>
<dbReference type="InterPro" id="IPR015985">
    <property type="entry name" value="TehB-like_dom"/>
</dbReference>